<sequence length="269" mass="29452">MTAADPPLGSRNDETVKPTLLAFHGSGSNATVHRVQLARLMRVISPYVNVESLEAPFPSPAGPGVLPFFDGCGPFKRWVPPTEKVTIEGMRKGEATSEMSTEVESLVRETVLRIRREGGKVIGLIGFSQGTKVVAGLLRASELRYSLPSTSPSNPLDWLDFSLAISICGSYPPPLFPQSITSLLPPDQKDALLKTKITTPTFHAQGLQDEWHWAGRGLIDQYYDIGEGKSEVAEWEMGHHYPVAPEESQRIGEWMVGVLKGLDEKRASS</sequence>
<evidence type="ECO:0000256" key="1">
    <source>
        <dbReference type="ARBA" id="ARBA00005863"/>
    </source>
</evidence>
<evidence type="ECO:0000313" key="5">
    <source>
        <dbReference type="Proteomes" id="UP000799777"/>
    </source>
</evidence>
<gene>
    <name evidence="4" type="ORF">EK21DRAFT_68016</name>
</gene>
<organism evidence="4 5">
    <name type="scientific">Setomelanomma holmii</name>
    <dbReference type="NCBI Taxonomy" id="210430"/>
    <lineage>
        <taxon>Eukaryota</taxon>
        <taxon>Fungi</taxon>
        <taxon>Dikarya</taxon>
        <taxon>Ascomycota</taxon>
        <taxon>Pezizomycotina</taxon>
        <taxon>Dothideomycetes</taxon>
        <taxon>Pleosporomycetidae</taxon>
        <taxon>Pleosporales</taxon>
        <taxon>Pleosporineae</taxon>
        <taxon>Phaeosphaeriaceae</taxon>
        <taxon>Setomelanomma</taxon>
    </lineage>
</organism>
<dbReference type="OrthoDB" id="414698at2759"/>
<feature type="domain" description="Serine hydrolase" evidence="3">
    <location>
        <begin position="17"/>
        <end position="247"/>
    </location>
</feature>
<dbReference type="SUPFAM" id="SSF53474">
    <property type="entry name" value="alpha/beta-Hydrolases"/>
    <property type="match status" value="1"/>
</dbReference>
<dbReference type="Gene3D" id="3.40.50.1820">
    <property type="entry name" value="alpha/beta hydrolase"/>
    <property type="match status" value="1"/>
</dbReference>
<proteinExistence type="inferred from homology"/>
<dbReference type="EMBL" id="ML978202">
    <property type="protein sequence ID" value="KAF2029316.1"/>
    <property type="molecule type" value="Genomic_DNA"/>
</dbReference>
<keyword evidence="2" id="KW-0378">Hydrolase</keyword>
<dbReference type="PANTHER" id="PTHR48070:SF3">
    <property type="entry name" value="ESTERASE DBAE-RELATED"/>
    <property type="match status" value="1"/>
</dbReference>
<dbReference type="GO" id="GO:0044550">
    <property type="term" value="P:secondary metabolite biosynthetic process"/>
    <property type="evidence" value="ECO:0007669"/>
    <property type="project" value="TreeGrafter"/>
</dbReference>
<keyword evidence="5" id="KW-1185">Reference proteome</keyword>
<dbReference type="AlphaFoldDB" id="A0A9P4HA00"/>
<comment type="caution">
    <text evidence="4">The sequence shown here is derived from an EMBL/GenBank/DDBJ whole genome shotgun (WGS) entry which is preliminary data.</text>
</comment>
<dbReference type="InterPro" id="IPR029058">
    <property type="entry name" value="AB_hydrolase_fold"/>
</dbReference>
<name>A0A9P4HA00_9PLEO</name>
<dbReference type="PANTHER" id="PTHR48070">
    <property type="entry name" value="ESTERASE OVCA2"/>
    <property type="match status" value="1"/>
</dbReference>
<evidence type="ECO:0000259" key="3">
    <source>
        <dbReference type="Pfam" id="PF03959"/>
    </source>
</evidence>
<dbReference type="GO" id="GO:0005634">
    <property type="term" value="C:nucleus"/>
    <property type="evidence" value="ECO:0007669"/>
    <property type="project" value="TreeGrafter"/>
</dbReference>
<dbReference type="Proteomes" id="UP000799777">
    <property type="component" value="Unassembled WGS sequence"/>
</dbReference>
<comment type="similarity">
    <text evidence="1">Belongs to the LovG family.</text>
</comment>
<dbReference type="InterPro" id="IPR050593">
    <property type="entry name" value="LovG"/>
</dbReference>
<dbReference type="InterPro" id="IPR005645">
    <property type="entry name" value="FSH-like_dom"/>
</dbReference>
<evidence type="ECO:0000313" key="4">
    <source>
        <dbReference type="EMBL" id="KAF2029316.1"/>
    </source>
</evidence>
<reference evidence="4" key="1">
    <citation type="journal article" date="2020" name="Stud. Mycol.">
        <title>101 Dothideomycetes genomes: a test case for predicting lifestyles and emergence of pathogens.</title>
        <authorList>
            <person name="Haridas S."/>
            <person name="Albert R."/>
            <person name="Binder M."/>
            <person name="Bloem J."/>
            <person name="Labutti K."/>
            <person name="Salamov A."/>
            <person name="Andreopoulos B."/>
            <person name="Baker S."/>
            <person name="Barry K."/>
            <person name="Bills G."/>
            <person name="Bluhm B."/>
            <person name="Cannon C."/>
            <person name="Castanera R."/>
            <person name="Culley D."/>
            <person name="Daum C."/>
            <person name="Ezra D."/>
            <person name="Gonzalez J."/>
            <person name="Henrissat B."/>
            <person name="Kuo A."/>
            <person name="Liang C."/>
            <person name="Lipzen A."/>
            <person name="Lutzoni F."/>
            <person name="Magnuson J."/>
            <person name="Mondo S."/>
            <person name="Nolan M."/>
            <person name="Ohm R."/>
            <person name="Pangilinan J."/>
            <person name="Park H.-J."/>
            <person name="Ramirez L."/>
            <person name="Alfaro M."/>
            <person name="Sun H."/>
            <person name="Tritt A."/>
            <person name="Yoshinaga Y."/>
            <person name="Zwiers L.-H."/>
            <person name="Turgeon B."/>
            <person name="Goodwin S."/>
            <person name="Spatafora J."/>
            <person name="Crous P."/>
            <person name="Grigoriev I."/>
        </authorList>
    </citation>
    <scope>NUCLEOTIDE SEQUENCE</scope>
    <source>
        <strain evidence="4">CBS 110217</strain>
    </source>
</reference>
<dbReference type="GO" id="GO:0005737">
    <property type="term" value="C:cytoplasm"/>
    <property type="evidence" value="ECO:0007669"/>
    <property type="project" value="TreeGrafter"/>
</dbReference>
<dbReference type="GO" id="GO:0016787">
    <property type="term" value="F:hydrolase activity"/>
    <property type="evidence" value="ECO:0007669"/>
    <property type="project" value="UniProtKB-KW"/>
</dbReference>
<accession>A0A9P4HA00</accession>
<dbReference type="Pfam" id="PF03959">
    <property type="entry name" value="FSH1"/>
    <property type="match status" value="1"/>
</dbReference>
<evidence type="ECO:0000256" key="2">
    <source>
        <dbReference type="ARBA" id="ARBA00022801"/>
    </source>
</evidence>
<protein>
    <recommendedName>
        <fullName evidence="3">Serine hydrolase domain-containing protein</fullName>
    </recommendedName>
</protein>